<dbReference type="InterPro" id="IPR001701">
    <property type="entry name" value="Glyco_hydro_9"/>
</dbReference>
<sequence length="326" mass="36498">MFKPSTPNHQIRVNQAGYRPSDRKHFVVNGAGGYFEIIDLTNGNVVYTGGLAGPIEDTSSGESIFRGDFTEYRSIGTYSIRIPALGTSYPFPVAEDVYKNVTDALLKSFYFQRCGMDLETPYAGVWSHKACHLAHGTVYGDESEKLPSAGGWHDAGDYGKYTVAAAKAVADLMLAYDCFPFANQERYQAWLDRFGSIEQEAKRIMDDPKKRIKILADYIGNVRGKRVLNLLGSNGTKAISIALMGAKEVKVVDIAPENARFGMDLARKAADKLAAFLLTNEQERNFRRVWYLLKWYSDSQQGVTSVGSSYSNRYSLHRRTHRGRLR</sequence>
<accession>A0ABT9U0T2</accession>
<evidence type="ECO:0000259" key="5">
    <source>
        <dbReference type="Pfam" id="PF02927"/>
    </source>
</evidence>
<dbReference type="RefSeq" id="WP_307203508.1">
    <property type="nucleotide sequence ID" value="NZ_JAUSSU010000004.1"/>
</dbReference>
<dbReference type="InterPro" id="IPR013783">
    <property type="entry name" value="Ig-like_fold"/>
</dbReference>
<dbReference type="Proteomes" id="UP001229346">
    <property type="component" value="Unassembled WGS sequence"/>
</dbReference>
<feature type="domain" description="Glycoside hydrolase family 9" evidence="4">
    <location>
        <begin position="98"/>
        <end position="195"/>
    </location>
</feature>
<reference evidence="6 7" key="1">
    <citation type="submission" date="2023-07" db="EMBL/GenBank/DDBJ databases">
        <title>Sorghum-associated microbial communities from plants grown in Nebraska, USA.</title>
        <authorList>
            <person name="Schachtman D."/>
        </authorList>
    </citation>
    <scope>NUCLEOTIDE SEQUENCE [LARGE SCALE GENOMIC DNA]</scope>
    <source>
        <strain evidence="6 7">CC482</strain>
    </source>
</reference>
<name>A0ABT9U0T2_PAEHA</name>
<comment type="caution">
    <text evidence="6">The sequence shown here is derived from an EMBL/GenBank/DDBJ whole genome shotgun (WGS) entry which is preliminary data.</text>
</comment>
<protein>
    <submittedName>
        <fullName evidence="6">Uncharacterized protein</fullName>
    </submittedName>
</protein>
<dbReference type="InterPro" id="IPR012341">
    <property type="entry name" value="6hp_glycosidase-like_sf"/>
</dbReference>
<dbReference type="Gene3D" id="2.60.40.10">
    <property type="entry name" value="Immunoglobulins"/>
    <property type="match status" value="1"/>
</dbReference>
<comment type="similarity">
    <text evidence="1">Belongs to the glycosyl hydrolase 9 (cellulase E) family.</text>
</comment>
<dbReference type="InterPro" id="IPR008928">
    <property type="entry name" value="6-hairpin_glycosidase_sf"/>
</dbReference>
<evidence type="ECO:0000256" key="2">
    <source>
        <dbReference type="ARBA" id="ARBA00023277"/>
    </source>
</evidence>
<evidence type="ECO:0000313" key="7">
    <source>
        <dbReference type="Proteomes" id="UP001229346"/>
    </source>
</evidence>
<dbReference type="Gene3D" id="1.50.10.10">
    <property type="match status" value="1"/>
</dbReference>
<evidence type="ECO:0000259" key="4">
    <source>
        <dbReference type="Pfam" id="PF00759"/>
    </source>
</evidence>
<dbReference type="SUPFAM" id="SSF53335">
    <property type="entry name" value="S-adenosyl-L-methionine-dependent methyltransferases"/>
    <property type="match status" value="1"/>
</dbReference>
<dbReference type="SUPFAM" id="SSF81296">
    <property type="entry name" value="E set domains"/>
    <property type="match status" value="1"/>
</dbReference>
<dbReference type="InterPro" id="IPR029063">
    <property type="entry name" value="SAM-dependent_MTases_sf"/>
</dbReference>
<evidence type="ECO:0000313" key="6">
    <source>
        <dbReference type="EMBL" id="MDQ0112598.1"/>
    </source>
</evidence>
<dbReference type="CDD" id="cd02850">
    <property type="entry name" value="E_set_Cellulase_N"/>
    <property type="match status" value="1"/>
</dbReference>
<keyword evidence="2" id="KW-0119">Carbohydrate metabolism</keyword>
<dbReference type="SUPFAM" id="SSF48208">
    <property type="entry name" value="Six-hairpin glycosidases"/>
    <property type="match status" value="1"/>
</dbReference>
<evidence type="ECO:0000256" key="3">
    <source>
        <dbReference type="ARBA" id="ARBA00023326"/>
    </source>
</evidence>
<proteinExistence type="inferred from homology"/>
<dbReference type="EMBL" id="JAUSSU010000004">
    <property type="protein sequence ID" value="MDQ0112598.1"/>
    <property type="molecule type" value="Genomic_DNA"/>
</dbReference>
<dbReference type="InterPro" id="IPR004197">
    <property type="entry name" value="Cellulase_Ig-like"/>
</dbReference>
<keyword evidence="7" id="KW-1185">Reference proteome</keyword>
<organism evidence="6 7">
    <name type="scientific">Paenibacillus harenae</name>
    <dbReference type="NCBI Taxonomy" id="306543"/>
    <lineage>
        <taxon>Bacteria</taxon>
        <taxon>Bacillati</taxon>
        <taxon>Bacillota</taxon>
        <taxon>Bacilli</taxon>
        <taxon>Bacillales</taxon>
        <taxon>Paenibacillaceae</taxon>
        <taxon>Paenibacillus</taxon>
    </lineage>
</organism>
<feature type="domain" description="Cellulase Ig-like" evidence="5">
    <location>
        <begin position="8"/>
        <end position="85"/>
    </location>
</feature>
<dbReference type="Pfam" id="PF02927">
    <property type="entry name" value="CelD_N"/>
    <property type="match status" value="1"/>
</dbReference>
<dbReference type="InterPro" id="IPR014756">
    <property type="entry name" value="Ig_E-set"/>
</dbReference>
<evidence type="ECO:0000256" key="1">
    <source>
        <dbReference type="ARBA" id="ARBA00007072"/>
    </source>
</evidence>
<dbReference type="Pfam" id="PF00759">
    <property type="entry name" value="Glyco_hydro_9"/>
    <property type="match status" value="1"/>
</dbReference>
<keyword evidence="3" id="KW-0624">Polysaccharide degradation</keyword>
<gene>
    <name evidence="6" type="ORF">J2T15_002033</name>
</gene>